<accession>A0A8X6K7I0</accession>
<name>A0A8X6K7I0_TRICU</name>
<protein>
    <submittedName>
        <fullName evidence="3">Protein broad-minded</fullName>
    </submittedName>
</protein>
<feature type="domain" description="BROMI C-terminal Rab TBC-like" evidence="2">
    <location>
        <begin position="723"/>
        <end position="1101"/>
    </location>
</feature>
<dbReference type="InterPro" id="IPR055392">
    <property type="entry name" value="BROMI_C"/>
</dbReference>
<comment type="caution">
    <text evidence="3">The sequence shown here is derived from an EMBL/GenBank/DDBJ whole genome shotgun (WGS) entry which is preliminary data.</text>
</comment>
<dbReference type="OrthoDB" id="1668230at2759"/>
<organism evidence="3 4">
    <name type="scientific">Trichonephila clavata</name>
    <name type="common">Joro spider</name>
    <name type="synonym">Nephila clavata</name>
    <dbReference type="NCBI Taxonomy" id="2740835"/>
    <lineage>
        <taxon>Eukaryota</taxon>
        <taxon>Metazoa</taxon>
        <taxon>Ecdysozoa</taxon>
        <taxon>Arthropoda</taxon>
        <taxon>Chelicerata</taxon>
        <taxon>Arachnida</taxon>
        <taxon>Araneae</taxon>
        <taxon>Araneomorphae</taxon>
        <taxon>Entelegynae</taxon>
        <taxon>Araneoidea</taxon>
        <taxon>Nephilidae</taxon>
        <taxon>Trichonephila</taxon>
    </lineage>
</organism>
<dbReference type="Pfam" id="PF23440">
    <property type="entry name" value="BROMI_C"/>
    <property type="match status" value="1"/>
</dbReference>
<evidence type="ECO:0000259" key="2">
    <source>
        <dbReference type="Pfam" id="PF23440"/>
    </source>
</evidence>
<dbReference type="InterPro" id="IPR032735">
    <property type="entry name" value="BROMI_M"/>
</dbReference>
<proteinExistence type="predicted"/>
<dbReference type="Proteomes" id="UP000887116">
    <property type="component" value="Unassembled WGS sequence"/>
</dbReference>
<reference evidence="3" key="1">
    <citation type="submission" date="2020-07" db="EMBL/GenBank/DDBJ databases">
        <title>Multicomponent nature underlies the extraordinary mechanical properties of spider dragline silk.</title>
        <authorList>
            <person name="Kono N."/>
            <person name="Nakamura H."/>
            <person name="Mori M."/>
            <person name="Yoshida Y."/>
            <person name="Ohtoshi R."/>
            <person name="Malay A.D."/>
            <person name="Moran D.A.P."/>
            <person name="Tomita M."/>
            <person name="Numata K."/>
            <person name="Arakawa K."/>
        </authorList>
    </citation>
    <scope>NUCLEOTIDE SEQUENCE</scope>
</reference>
<dbReference type="AlphaFoldDB" id="A0A8X6K7I0"/>
<gene>
    <name evidence="3" type="primary">tbc1d32</name>
    <name evidence="3" type="ORF">TNCT_293851</name>
</gene>
<feature type="domain" description="BROMI middle region" evidence="1">
    <location>
        <begin position="116"/>
        <end position="369"/>
    </location>
</feature>
<sequence length="1112" mass="126969">MDFKTFVNKESFKAILLQHLKSQVKAKFNSSISKQVHEFVGKDESTSDAIVSSVSSNILGSEEFLGFQNSFLDSVNSLLEDKDKFVPKTNRYASSSQCSSASSVNASSIDFLRPDQFQNIVQSLISGTNAEKLEALGTLARLPTLEHLMHHFSWSDVEKGLHDCLGSSSIFLKVESLKLYIKMLSCSEPKVVQESYLSLIKYFLQILLPSLNENTQNSEYVSQCRSAVEIVSILNKFLQNISTHWLRYPQSLIENITIQSLSILSPNCNSSSSFPIWMCTAICDPEAKWLKSIMHGHVSRASLLEALQKDLNILNYAVGLCDKFYSEENLILNENCCEKFHLVADVTHVMCFLSHLLQYCEGRKIFSSKPSEKYLCRWINVLEILMNAAYKLCNNACFDCCAIICNTLSKLWCHLWCNDDSSITVDDAIQIFTSLLSKENSTNPNTLYFTMQCFCETLGNFYNSAHSLEQESSVSNFVCLLLSQCVNSYTDNDLSKEPSLLYLYNSSLILIRKLFLIPSYLFLSSDFIKIVLEWWSKIKSLTSDFSMEKNSREEIFLEMKQNILSVSTNLLNKSVGINICHDLSLYEESLNILLEKILGDIKSKNSICICDISILSSALNSTMSTKFVLNKTNVFRLSSIIWQFNETNNDMMQNLEPLKCVFDILLPSIFCNLASNEMTIFVDSKSEMNLFEYVLLFPNLSNESFISEDYEILALQTISLLSSSIHSICVLQAKFQTTDLLLDLQSQHMSVDDEMVIDPISVLQNLILVKLYLIGGPSEKNLPEEMLQNNNDAYDWPFITEYPIPEIFLGLNHNDSDEELINEDLITNDLNEKFLECLKQSENLSSSLTFQFLKRSIDTLQSELTFPLNNIILDEIDIKLQEEELVGIPLVERYGKYLNLLTDKNDGELEKLLKASKCLIGSDKSTKLDIFVCSIYLMSKGDIEIAWLFLQNFTKSYNSLFIWREYVIQVSEISSSDKHITLPCVILEWCDIIIKKTLPSIFSAFQFRGILPSVLFNYWTLQCYWNYLDFVEISHFMLLNILFSGEFSLYFFASVLKHLYSFILQNAHNTDLYGLLIKNPIQGFKICNYIDFINDLSSTFHESGSKIMMGIL</sequence>
<dbReference type="EMBL" id="BMAO01000091">
    <property type="protein sequence ID" value="GFQ64381.1"/>
    <property type="molecule type" value="Genomic_DNA"/>
</dbReference>
<dbReference type="Pfam" id="PF14961">
    <property type="entry name" value="BROMI"/>
    <property type="match status" value="1"/>
</dbReference>
<evidence type="ECO:0000313" key="4">
    <source>
        <dbReference type="Proteomes" id="UP000887116"/>
    </source>
</evidence>
<keyword evidence="4" id="KW-1185">Reference proteome</keyword>
<evidence type="ECO:0000313" key="3">
    <source>
        <dbReference type="EMBL" id="GFQ64381.1"/>
    </source>
</evidence>
<evidence type="ECO:0000259" key="1">
    <source>
        <dbReference type="Pfam" id="PF14961"/>
    </source>
</evidence>